<dbReference type="AlphaFoldDB" id="A0A9X3BHK9"/>
<proteinExistence type="predicted"/>
<evidence type="ECO:0000313" key="4">
    <source>
        <dbReference type="Proteomes" id="UP001155483"/>
    </source>
</evidence>
<dbReference type="Proteomes" id="UP001155483">
    <property type="component" value="Unassembled WGS sequence"/>
</dbReference>
<name>A0A9X3BHK9_9BACT</name>
<evidence type="ECO:0000313" key="3">
    <source>
        <dbReference type="EMBL" id="MCU7549847.1"/>
    </source>
</evidence>
<keyword evidence="4" id="KW-1185">Reference proteome</keyword>
<protein>
    <submittedName>
        <fullName evidence="3">Uncharacterized protein</fullName>
    </submittedName>
</protein>
<reference evidence="3" key="2">
    <citation type="submission" date="2023-04" db="EMBL/GenBank/DDBJ databases">
        <title>Paracnuella aquatica gen. nov., sp. nov., a member of the family Chitinophagaceae isolated from a hot spring.</title>
        <authorList>
            <person name="Wang C."/>
        </authorList>
    </citation>
    <scope>NUCLEOTIDE SEQUENCE</scope>
    <source>
        <strain evidence="3">LB-8</strain>
    </source>
</reference>
<feature type="transmembrane region" description="Helical" evidence="2">
    <location>
        <begin position="85"/>
        <end position="106"/>
    </location>
</feature>
<sequence>MEKNTTSANEDAKNIPHVSNQNLNHPPNKSQPRDERTMAVSAPSMVQQYVPKSNQPPSSPITAVPQNPFFELSKSDEKKIQKKRILSGVIAGGALLGSALLTSSFLKKKKDGDVLTPVVPTETGATDLSTSNGSGQQKQVVVSTNHKVSDIPTDDLSQEQAREVAKADIGEGFFKHQGVIFSTITENEWLAMSDQEKAEFLNGFTINDNPHAEEPIIIGDQEYSLVYPMLSEIEDMKILRDNETGDIYYADTQNNIHYLDNVSQNQYGDLVRTDPVTGEVTQFNPSVILENVNDGRIDVSIYPSDVEIINDQTPIEQATWLSTSYEEANGEYNTVTSGWDIDGDGIVDKVQQIVNEYPDGTVILCDDMGQEIINDPFIPTELPVDPSNPVADPVAAEQTDFEPAKDPLASTPATGTSESSEQDILNEKIRAAAQEAGIDGINKIKVHETDDGFDVKVKGEDGEKFKVHFNHDDLQHYGANNPATDQYLQKEGEDLDPYSNEEIQDAGSGSEAPTEPGNSPEVFYTSASNEEHIPYGQSENTDLDGQNANLFDHSYQDPPNTDI</sequence>
<comment type="caution">
    <text evidence="3">The sequence shown here is derived from an EMBL/GenBank/DDBJ whole genome shotgun (WGS) entry which is preliminary data.</text>
</comment>
<dbReference type="RefSeq" id="WP_279297288.1">
    <property type="nucleotide sequence ID" value="NZ_JAOTIF010000008.1"/>
</dbReference>
<dbReference type="EMBL" id="JAOTIF010000008">
    <property type="protein sequence ID" value="MCU7549847.1"/>
    <property type="molecule type" value="Genomic_DNA"/>
</dbReference>
<evidence type="ECO:0000256" key="2">
    <source>
        <dbReference type="SAM" id="Phobius"/>
    </source>
</evidence>
<evidence type="ECO:0000256" key="1">
    <source>
        <dbReference type="SAM" id="MobiDB-lite"/>
    </source>
</evidence>
<keyword evidence="2" id="KW-0472">Membrane</keyword>
<keyword evidence="2" id="KW-0812">Transmembrane</keyword>
<feature type="compositionally biased region" description="Polar residues" evidence="1">
    <location>
        <begin position="17"/>
        <end position="30"/>
    </location>
</feature>
<reference evidence="3" key="1">
    <citation type="submission" date="2022-09" db="EMBL/GenBank/DDBJ databases">
        <authorList>
            <person name="Yuan C."/>
            <person name="Ke Z."/>
        </authorList>
    </citation>
    <scope>NUCLEOTIDE SEQUENCE</scope>
    <source>
        <strain evidence="3">LB-8</strain>
    </source>
</reference>
<gene>
    <name evidence="3" type="ORF">OCK74_12015</name>
</gene>
<keyword evidence="2" id="KW-1133">Transmembrane helix</keyword>
<feature type="region of interest" description="Disordered" evidence="1">
    <location>
        <begin position="400"/>
        <end position="421"/>
    </location>
</feature>
<feature type="region of interest" description="Disordered" evidence="1">
    <location>
        <begin position="496"/>
        <end position="563"/>
    </location>
</feature>
<accession>A0A9X3BHK9</accession>
<feature type="compositionally biased region" description="Polar residues" evidence="1">
    <location>
        <begin position="411"/>
        <end position="421"/>
    </location>
</feature>
<feature type="region of interest" description="Disordered" evidence="1">
    <location>
        <begin position="1"/>
        <end position="39"/>
    </location>
</feature>
<organism evidence="3 4">
    <name type="scientific">Paraflavisolibacter caeni</name>
    <dbReference type="NCBI Taxonomy" id="2982496"/>
    <lineage>
        <taxon>Bacteria</taxon>
        <taxon>Pseudomonadati</taxon>
        <taxon>Bacteroidota</taxon>
        <taxon>Chitinophagia</taxon>
        <taxon>Chitinophagales</taxon>
        <taxon>Chitinophagaceae</taxon>
        <taxon>Paraflavisolibacter</taxon>
    </lineage>
</organism>
<feature type="compositionally biased region" description="Polar residues" evidence="1">
    <location>
        <begin position="537"/>
        <end position="549"/>
    </location>
</feature>